<evidence type="ECO:0000313" key="2">
    <source>
        <dbReference type="EMBL" id="GAH56646.1"/>
    </source>
</evidence>
<proteinExistence type="predicted"/>
<evidence type="ECO:0000259" key="1">
    <source>
        <dbReference type="PROSITE" id="PS50532"/>
    </source>
</evidence>
<gene>
    <name evidence="2" type="ORF">S03H2_38495</name>
</gene>
<dbReference type="SUPFAM" id="SSF88659">
    <property type="entry name" value="Sigma3 and sigma4 domains of RNA polymerase sigma factors"/>
    <property type="match status" value="1"/>
</dbReference>
<dbReference type="InterPro" id="IPR013324">
    <property type="entry name" value="RNA_pol_sigma_r3/r4-like"/>
</dbReference>
<comment type="caution">
    <text evidence="2">The sequence shown here is derived from an EMBL/GenBank/DDBJ whole genome shotgun (WGS) entry which is preliminary data.</text>
</comment>
<feature type="domain" description="HTH IS408-type" evidence="1">
    <location>
        <begin position="4"/>
        <end position="81"/>
    </location>
</feature>
<protein>
    <recommendedName>
        <fullName evidence="1">HTH IS408-type domain-containing protein</fullName>
    </recommendedName>
</protein>
<accession>X1GFG9</accession>
<reference evidence="2" key="1">
    <citation type="journal article" date="2014" name="Front. Microbiol.">
        <title>High frequency of phylogenetically diverse reductive dehalogenase-homologous genes in deep subseafloor sedimentary metagenomes.</title>
        <authorList>
            <person name="Kawai M."/>
            <person name="Futagami T."/>
            <person name="Toyoda A."/>
            <person name="Takaki Y."/>
            <person name="Nishi S."/>
            <person name="Hori S."/>
            <person name="Arai W."/>
            <person name="Tsubouchi T."/>
            <person name="Morono Y."/>
            <person name="Uchiyama I."/>
            <person name="Ito T."/>
            <person name="Fujiyama A."/>
            <person name="Inagaki F."/>
            <person name="Takami H."/>
        </authorList>
    </citation>
    <scope>NUCLEOTIDE SEQUENCE</scope>
    <source>
        <strain evidence="2">Expedition CK06-06</strain>
    </source>
</reference>
<organism evidence="2">
    <name type="scientific">marine sediment metagenome</name>
    <dbReference type="NCBI Taxonomy" id="412755"/>
    <lineage>
        <taxon>unclassified sequences</taxon>
        <taxon>metagenomes</taxon>
        <taxon>ecological metagenomes</taxon>
    </lineage>
</organism>
<name>X1GFG9_9ZZZZ</name>
<dbReference type="EMBL" id="BARU01023739">
    <property type="protein sequence ID" value="GAH56646.1"/>
    <property type="molecule type" value="Genomic_DNA"/>
</dbReference>
<dbReference type="AlphaFoldDB" id="X1GFG9"/>
<sequence length="154" mass="18102">MLKTREILRLRHELGLSLREIGQTCNCGKTTVSEILTRAKNAEIVWPIDLSDKQLMSRLYPPTETKTSVHKPDMEYTFQEMKKKKVTLMLLWEEYKEKHPGGIMYTQFCDRYRKFKKVNKISFHWAYSYLVKGKACKQGLSIFSKAAFLLPSIF</sequence>
<dbReference type="PROSITE" id="PS50532">
    <property type="entry name" value="HTH_IS408"/>
    <property type="match status" value="1"/>
</dbReference>
<dbReference type="Gene3D" id="1.10.10.10">
    <property type="entry name" value="Winged helix-like DNA-binding domain superfamily/Winged helix DNA-binding domain"/>
    <property type="match status" value="1"/>
</dbReference>
<dbReference type="InterPro" id="IPR017895">
    <property type="entry name" value="HTH_IS408/IS1162_type"/>
</dbReference>
<dbReference type="InterPro" id="IPR036388">
    <property type="entry name" value="WH-like_DNA-bd_sf"/>
</dbReference>